<reference evidence="3" key="1">
    <citation type="submission" date="2017-09" db="EMBL/GenBank/DDBJ databases">
        <authorList>
            <person name="Varghese N."/>
            <person name="Submissions S."/>
        </authorList>
    </citation>
    <scope>NUCLEOTIDE SEQUENCE [LARGE SCALE GENOMIC DNA]</scope>
    <source>
        <strain evidence="3">CGMCC 1.12461</strain>
    </source>
</reference>
<dbReference type="AlphaFoldDB" id="A0A285JAE5"/>
<dbReference type="PANTHER" id="PTHR43190:SF3">
    <property type="entry name" value="N-ACETYL-D-GLUCOSAMINE KINASE"/>
    <property type="match status" value="1"/>
</dbReference>
<dbReference type="RefSeq" id="WP_097112403.1">
    <property type="nucleotide sequence ID" value="NZ_OBEB01000007.1"/>
</dbReference>
<evidence type="ECO:0000313" key="2">
    <source>
        <dbReference type="EMBL" id="SNY57192.1"/>
    </source>
</evidence>
<protein>
    <submittedName>
        <fullName evidence="2">Glucosamine kinase</fullName>
    </submittedName>
</protein>
<dbReference type="OrthoDB" id="9816014at2"/>
<proteinExistence type="predicted"/>
<gene>
    <name evidence="2" type="ORF">SAMN06297280_3209</name>
</gene>
<accession>A0A285JAE5</accession>
<dbReference type="Gene3D" id="3.30.420.40">
    <property type="match status" value="2"/>
</dbReference>
<keyword evidence="2" id="KW-0808">Transferase</keyword>
<evidence type="ECO:0000313" key="3">
    <source>
        <dbReference type="Proteomes" id="UP000219353"/>
    </source>
</evidence>
<organism evidence="2 3">
    <name type="scientific">Arsukibacterium tuosuense</name>
    <dbReference type="NCBI Taxonomy" id="1323745"/>
    <lineage>
        <taxon>Bacteria</taxon>
        <taxon>Pseudomonadati</taxon>
        <taxon>Pseudomonadota</taxon>
        <taxon>Gammaproteobacteria</taxon>
        <taxon>Chromatiales</taxon>
        <taxon>Chromatiaceae</taxon>
        <taxon>Arsukibacterium</taxon>
    </lineage>
</organism>
<dbReference type="PANTHER" id="PTHR43190">
    <property type="entry name" value="N-ACETYL-D-GLUCOSAMINE KINASE"/>
    <property type="match status" value="1"/>
</dbReference>
<dbReference type="GO" id="GO:0016301">
    <property type="term" value="F:kinase activity"/>
    <property type="evidence" value="ECO:0007669"/>
    <property type="project" value="UniProtKB-KW"/>
</dbReference>
<dbReference type="CDD" id="cd24082">
    <property type="entry name" value="ASKHA_NBD_GspK-like"/>
    <property type="match status" value="1"/>
</dbReference>
<dbReference type="InterPro" id="IPR043129">
    <property type="entry name" value="ATPase_NBD"/>
</dbReference>
<keyword evidence="3" id="KW-1185">Reference proteome</keyword>
<dbReference type="InterPro" id="IPR052519">
    <property type="entry name" value="Euk-type_GlcNAc_Kinase"/>
</dbReference>
<dbReference type="Pfam" id="PF01869">
    <property type="entry name" value="BcrAD_BadFG"/>
    <property type="match status" value="1"/>
</dbReference>
<dbReference type="NCBIfam" id="NF046058">
    <property type="entry name" value="NagK_SO3507"/>
    <property type="match status" value="1"/>
</dbReference>
<dbReference type="SUPFAM" id="SSF53067">
    <property type="entry name" value="Actin-like ATPase domain"/>
    <property type="match status" value="2"/>
</dbReference>
<sequence>MRTEVPTQQPLYLGIDGGGSKCRVVLMAADERVLGEGLSGPANPLRGMQLATASIIDATKQALDSAGLPHSAMAKLVVGAGLAGVNLPEYYQLFSAWQHPFASLHLTSDLHIACIGAHQGQDGAVLICGTGSCGLAAVKGQLLEVGGHGFPYGDNGSGAWFGLQLLQQVLRSKDQLIEPTLLTELLQAEVACNDTLRLVSHFMNASPTDYARLAPLVFTAAEHGDAVARQIVEQGAGHINAIAERLLTIDPQALCLIGGLAYKVEPYLASAVRQLVVPASQPPEHGAVWFARQAIASAVETGTT</sequence>
<evidence type="ECO:0000259" key="1">
    <source>
        <dbReference type="Pfam" id="PF01869"/>
    </source>
</evidence>
<keyword evidence="2" id="KW-0418">Kinase</keyword>
<dbReference type="Proteomes" id="UP000219353">
    <property type="component" value="Unassembled WGS sequence"/>
</dbReference>
<dbReference type="EMBL" id="OBEB01000007">
    <property type="protein sequence ID" value="SNY57192.1"/>
    <property type="molecule type" value="Genomic_DNA"/>
</dbReference>
<dbReference type="InterPro" id="IPR002731">
    <property type="entry name" value="ATPase_BadF"/>
</dbReference>
<feature type="domain" description="ATPase BadF/BadG/BcrA/BcrD type" evidence="1">
    <location>
        <begin position="13"/>
        <end position="264"/>
    </location>
</feature>
<name>A0A285JAE5_9GAMM</name>